<name>A0A8D9DVD3_9HEMI</name>
<protein>
    <submittedName>
        <fullName evidence="1">Uncharacterized protein</fullName>
    </submittedName>
</protein>
<dbReference type="EMBL" id="HBUF01378468">
    <property type="protein sequence ID" value="CAG6729314.1"/>
    <property type="molecule type" value="Transcribed_RNA"/>
</dbReference>
<accession>A0A8D9DVD3</accession>
<dbReference type="AlphaFoldDB" id="A0A8D9DVD3"/>
<evidence type="ECO:0000313" key="1">
    <source>
        <dbReference type="EMBL" id="CAG6729314.1"/>
    </source>
</evidence>
<dbReference type="EMBL" id="HBUF01378470">
    <property type="protein sequence ID" value="CAG6729316.1"/>
    <property type="molecule type" value="Transcribed_RNA"/>
</dbReference>
<reference evidence="1" key="1">
    <citation type="submission" date="2021-05" db="EMBL/GenBank/DDBJ databases">
        <authorList>
            <person name="Alioto T."/>
            <person name="Alioto T."/>
            <person name="Gomez Garrido J."/>
        </authorList>
    </citation>
    <scope>NUCLEOTIDE SEQUENCE</scope>
</reference>
<organism evidence="1">
    <name type="scientific">Cacopsylla melanoneura</name>
    <dbReference type="NCBI Taxonomy" id="428564"/>
    <lineage>
        <taxon>Eukaryota</taxon>
        <taxon>Metazoa</taxon>
        <taxon>Ecdysozoa</taxon>
        <taxon>Arthropoda</taxon>
        <taxon>Hexapoda</taxon>
        <taxon>Insecta</taxon>
        <taxon>Pterygota</taxon>
        <taxon>Neoptera</taxon>
        <taxon>Paraneoptera</taxon>
        <taxon>Hemiptera</taxon>
        <taxon>Sternorrhyncha</taxon>
        <taxon>Psylloidea</taxon>
        <taxon>Psyllidae</taxon>
        <taxon>Psyllinae</taxon>
        <taxon>Cacopsylla</taxon>
    </lineage>
</organism>
<dbReference type="EMBL" id="HBUF01378469">
    <property type="protein sequence ID" value="CAG6729315.1"/>
    <property type="molecule type" value="Transcribed_RNA"/>
</dbReference>
<sequence>MLPDGKMKRLKRQIVVLGLHLAQMFQMDILGNTDINEENLTRVGFTVERKNFATIVVSLVASNEYLSTSRLGAKLFHCLNIVHFVHVFCQTFKRFFFIVVPVSF</sequence>
<proteinExistence type="predicted"/>